<keyword evidence="7 8" id="KW-0539">Nucleus</keyword>
<evidence type="ECO:0000256" key="4">
    <source>
        <dbReference type="ARBA" id="ARBA00023125"/>
    </source>
</evidence>
<dbReference type="InterPro" id="IPR050224">
    <property type="entry name" value="TALE_homeobox"/>
</dbReference>
<gene>
    <name evidence="11" type="ORF">NE237_003635</name>
</gene>
<dbReference type="Gene3D" id="1.10.10.60">
    <property type="entry name" value="Homeodomain-like"/>
    <property type="match status" value="1"/>
</dbReference>
<evidence type="ECO:0000256" key="5">
    <source>
        <dbReference type="ARBA" id="ARBA00023155"/>
    </source>
</evidence>
<dbReference type="GO" id="GO:0005634">
    <property type="term" value="C:nucleus"/>
    <property type="evidence" value="ECO:0007669"/>
    <property type="project" value="UniProtKB-SubCell"/>
</dbReference>
<dbReference type="OrthoDB" id="10056939at2759"/>
<evidence type="ECO:0000256" key="1">
    <source>
        <dbReference type="ARBA" id="ARBA00004123"/>
    </source>
</evidence>
<feature type="domain" description="Homeobox" evidence="10">
    <location>
        <begin position="533"/>
        <end position="596"/>
    </location>
</feature>
<dbReference type="PROSITE" id="PS50071">
    <property type="entry name" value="HOMEOBOX_2"/>
    <property type="match status" value="1"/>
</dbReference>
<dbReference type="SUPFAM" id="SSF46689">
    <property type="entry name" value="Homeodomain-like"/>
    <property type="match status" value="1"/>
</dbReference>
<evidence type="ECO:0000313" key="12">
    <source>
        <dbReference type="Proteomes" id="UP001141806"/>
    </source>
</evidence>
<dbReference type="EMBL" id="JAMYWD010000005">
    <property type="protein sequence ID" value="KAJ4970536.1"/>
    <property type="molecule type" value="Genomic_DNA"/>
</dbReference>
<evidence type="ECO:0000256" key="7">
    <source>
        <dbReference type="ARBA" id="ARBA00023242"/>
    </source>
</evidence>
<feature type="region of interest" description="Disordered" evidence="9">
    <location>
        <begin position="21"/>
        <end position="43"/>
    </location>
</feature>
<keyword evidence="3" id="KW-0805">Transcription regulation</keyword>
<accession>A0A9Q0KHT2</accession>
<dbReference type="InterPro" id="IPR009057">
    <property type="entry name" value="Homeodomain-like_sf"/>
</dbReference>
<dbReference type="SMART" id="SM00574">
    <property type="entry name" value="POX"/>
    <property type="match status" value="1"/>
</dbReference>
<dbReference type="FunFam" id="1.10.10.60:FF:000117">
    <property type="entry name" value="BEL1-like homeodomain protein 9"/>
    <property type="match status" value="1"/>
</dbReference>
<evidence type="ECO:0000256" key="6">
    <source>
        <dbReference type="ARBA" id="ARBA00023163"/>
    </source>
</evidence>
<comment type="caution">
    <text evidence="11">The sequence shown here is derived from an EMBL/GenBank/DDBJ whole genome shotgun (WGS) entry which is preliminary data.</text>
</comment>
<evidence type="ECO:0000256" key="2">
    <source>
        <dbReference type="ARBA" id="ARBA00006454"/>
    </source>
</evidence>
<dbReference type="Pfam" id="PF07526">
    <property type="entry name" value="POX"/>
    <property type="match status" value="1"/>
</dbReference>
<protein>
    <recommendedName>
        <fullName evidence="10">Homeobox domain-containing protein</fullName>
    </recommendedName>
</protein>
<dbReference type="InterPro" id="IPR008422">
    <property type="entry name" value="KN_HD"/>
</dbReference>
<dbReference type="SMART" id="SM00389">
    <property type="entry name" value="HOX"/>
    <property type="match status" value="1"/>
</dbReference>
<name>A0A9Q0KHT2_9MAGN</name>
<dbReference type="GO" id="GO:0003677">
    <property type="term" value="F:DNA binding"/>
    <property type="evidence" value="ECO:0007669"/>
    <property type="project" value="UniProtKB-UniRule"/>
</dbReference>
<evidence type="ECO:0000259" key="10">
    <source>
        <dbReference type="PROSITE" id="PS50071"/>
    </source>
</evidence>
<organism evidence="11 12">
    <name type="scientific">Protea cynaroides</name>
    <dbReference type="NCBI Taxonomy" id="273540"/>
    <lineage>
        <taxon>Eukaryota</taxon>
        <taxon>Viridiplantae</taxon>
        <taxon>Streptophyta</taxon>
        <taxon>Embryophyta</taxon>
        <taxon>Tracheophyta</taxon>
        <taxon>Spermatophyta</taxon>
        <taxon>Magnoliopsida</taxon>
        <taxon>Proteales</taxon>
        <taxon>Proteaceae</taxon>
        <taxon>Protea</taxon>
    </lineage>
</organism>
<sequence>MLNYPMNSHGVLAQRDAMLQQDASAQRTGRPVGTEDAQFASHPVPSDFNLSADPGYWKGFLPQQNCNWIVNYLNGSPTNGCNPSPSFVGGILSGTVEENSIAFSTLHSRPASIGYEDVRSPLTNPSNEISDEESTKQFGEMQFGSPFFQNTLQEVVTSTSIGRRGFEMTSVSQQKMREAGSWVDGGNELVLLPSYGNTSGGLRVSPADDNHRLKSGLGFSANSSGEGIGTAVSDSAAQGLSLSLSSQLPSDMLVVQFGGKVGSEDFQAQANVFNGSQDRKTSGYLCLSSKSPLTRCYGSFMQGIVSSSTYARRSMGPLGPFTGYATILKHSKFLEPAQQLMDEFCNVMGPRFMGMWETAEKGSRDIIVSCDTTDAETETRTRAGSSDVLCSSFYGPNEANGEGGSGSYKSCHTQFQQRKAKLLYMQEEVCRRYKQYHQQMQMVVSSFESVAGLSAATPYTSLALKAVARHFRSLKNVISEQLQHINRAIGEDLSSPTTGCKGETIAQKLRFSGHSIHKHKSGGDSLEILEPQQHISRLQRGLPERSVTILRAWLFEHFLHPYPTDTDKDMLASQTGLTRNQVSNWFINARVRVWKPMVEEIHMLETKGSAESNSNFCNNDGEPAICNSSEPMGDHILDKFMVDAAFEKGSKCSGVVAIPNNKGEQSSQQCNQVKRLRMETQYPSNISGGVMGFVPYNHNRLDIGGLGAVSLTLGLRHRAESPQQLQHRQERQQEHQLMSHFGAQMLHDFVG</sequence>
<dbReference type="GO" id="GO:0006355">
    <property type="term" value="P:regulation of DNA-templated transcription"/>
    <property type="evidence" value="ECO:0007669"/>
    <property type="project" value="InterPro"/>
</dbReference>
<dbReference type="InterPro" id="IPR006563">
    <property type="entry name" value="POX_dom"/>
</dbReference>
<reference evidence="11" key="1">
    <citation type="journal article" date="2023" name="Plant J.">
        <title>The genome of the king protea, Protea cynaroides.</title>
        <authorList>
            <person name="Chang J."/>
            <person name="Duong T.A."/>
            <person name="Schoeman C."/>
            <person name="Ma X."/>
            <person name="Roodt D."/>
            <person name="Barker N."/>
            <person name="Li Z."/>
            <person name="Van de Peer Y."/>
            <person name="Mizrachi E."/>
        </authorList>
    </citation>
    <scope>NUCLEOTIDE SEQUENCE</scope>
    <source>
        <tissue evidence="11">Young leaves</tissue>
    </source>
</reference>
<dbReference type="Proteomes" id="UP001141806">
    <property type="component" value="Unassembled WGS sequence"/>
</dbReference>
<proteinExistence type="inferred from homology"/>
<feature type="DNA-binding region" description="Homeobox" evidence="8">
    <location>
        <begin position="535"/>
        <end position="597"/>
    </location>
</feature>
<evidence type="ECO:0000313" key="11">
    <source>
        <dbReference type="EMBL" id="KAJ4970536.1"/>
    </source>
</evidence>
<keyword evidence="6" id="KW-0804">Transcription</keyword>
<evidence type="ECO:0000256" key="8">
    <source>
        <dbReference type="PROSITE-ProRule" id="PRU00108"/>
    </source>
</evidence>
<evidence type="ECO:0000256" key="9">
    <source>
        <dbReference type="SAM" id="MobiDB-lite"/>
    </source>
</evidence>
<keyword evidence="12" id="KW-1185">Reference proteome</keyword>
<dbReference type="Pfam" id="PF05920">
    <property type="entry name" value="Homeobox_KN"/>
    <property type="match status" value="1"/>
</dbReference>
<dbReference type="InterPro" id="IPR001356">
    <property type="entry name" value="HD"/>
</dbReference>
<dbReference type="AlphaFoldDB" id="A0A9Q0KHT2"/>
<dbReference type="CDD" id="cd00086">
    <property type="entry name" value="homeodomain"/>
    <property type="match status" value="1"/>
</dbReference>
<keyword evidence="5 8" id="KW-0371">Homeobox</keyword>
<dbReference type="PANTHER" id="PTHR11850">
    <property type="entry name" value="HOMEOBOX PROTEIN TRANSCRIPTION FACTORS"/>
    <property type="match status" value="1"/>
</dbReference>
<comment type="similarity">
    <text evidence="2">Belongs to the TALE/BELL homeobox family.</text>
</comment>
<evidence type="ECO:0000256" key="3">
    <source>
        <dbReference type="ARBA" id="ARBA00023015"/>
    </source>
</evidence>
<keyword evidence="4 8" id="KW-0238">DNA-binding</keyword>
<comment type="subcellular location">
    <subcellularLocation>
        <location evidence="1 8">Nucleus</location>
    </subcellularLocation>
</comment>